<comment type="subcellular location">
    <subcellularLocation>
        <location evidence="1">Membrane</location>
        <topology evidence="1">Multi-pass membrane protein</topology>
    </subcellularLocation>
</comment>
<evidence type="ECO:0000256" key="5">
    <source>
        <dbReference type="SAM" id="Phobius"/>
    </source>
</evidence>
<feature type="transmembrane region" description="Helical" evidence="5">
    <location>
        <begin position="36"/>
        <end position="57"/>
    </location>
</feature>
<feature type="transmembrane region" description="Helical" evidence="5">
    <location>
        <begin position="6"/>
        <end position="24"/>
    </location>
</feature>
<name>A0A6J6BYA5_9ZZZZ</name>
<accession>A0A6J6BYA5</accession>
<evidence type="ECO:0000256" key="1">
    <source>
        <dbReference type="ARBA" id="ARBA00004141"/>
    </source>
</evidence>
<dbReference type="AlphaFoldDB" id="A0A6J6BYA5"/>
<dbReference type="InterPro" id="IPR003689">
    <property type="entry name" value="ZIP"/>
</dbReference>
<dbReference type="GO" id="GO:0046873">
    <property type="term" value="F:metal ion transmembrane transporter activity"/>
    <property type="evidence" value="ECO:0007669"/>
    <property type="project" value="InterPro"/>
</dbReference>
<feature type="transmembrane region" description="Helical" evidence="5">
    <location>
        <begin position="193"/>
        <end position="215"/>
    </location>
</feature>
<gene>
    <name evidence="6" type="ORF">UFOPK1505_00381</name>
</gene>
<feature type="transmembrane region" description="Helical" evidence="5">
    <location>
        <begin position="161"/>
        <end position="181"/>
    </location>
</feature>
<feature type="transmembrane region" description="Helical" evidence="5">
    <location>
        <begin position="69"/>
        <end position="87"/>
    </location>
</feature>
<dbReference type="EMBL" id="CAEZSS010000053">
    <property type="protein sequence ID" value="CAB4544181.1"/>
    <property type="molecule type" value="Genomic_DNA"/>
</dbReference>
<dbReference type="GO" id="GO:0016020">
    <property type="term" value="C:membrane"/>
    <property type="evidence" value="ECO:0007669"/>
    <property type="project" value="UniProtKB-SubCell"/>
</dbReference>
<keyword evidence="4 5" id="KW-0472">Membrane</keyword>
<reference evidence="6" key="1">
    <citation type="submission" date="2020-05" db="EMBL/GenBank/DDBJ databases">
        <authorList>
            <person name="Chiriac C."/>
            <person name="Salcher M."/>
            <person name="Ghai R."/>
            <person name="Kavagutti S V."/>
        </authorList>
    </citation>
    <scope>NUCLEOTIDE SEQUENCE</scope>
</reference>
<dbReference type="Pfam" id="PF02535">
    <property type="entry name" value="Zip"/>
    <property type="match status" value="1"/>
</dbReference>
<feature type="transmembrane region" description="Helical" evidence="5">
    <location>
        <begin position="132"/>
        <end position="154"/>
    </location>
</feature>
<keyword evidence="3 5" id="KW-1133">Transmembrane helix</keyword>
<evidence type="ECO:0000256" key="4">
    <source>
        <dbReference type="ARBA" id="ARBA00023136"/>
    </source>
</evidence>
<organism evidence="6">
    <name type="scientific">freshwater metagenome</name>
    <dbReference type="NCBI Taxonomy" id="449393"/>
    <lineage>
        <taxon>unclassified sequences</taxon>
        <taxon>metagenomes</taxon>
        <taxon>ecological metagenomes</taxon>
    </lineage>
</organism>
<sequence length="224" mass="23484">MQSIEIGYILALAAASATLLGWVVMRIKSNPSERLIAYVFLFVAIAMILVDLIQLIPTALDSGLAQSKVFIYLIAGFSLVLLMSKLVSIKFGSGPSSSALVIALALSLHNLPEGSAPIAASLVDLPTGVTTALLMALHNIPEGIAITASAILAGYGRLKSLLLTLTATLAEMLGATAVFLSDDLFTNIQNAGALLSFVAGIMLAICVKELLPFSFKTLRPQGRK</sequence>
<protein>
    <submittedName>
        <fullName evidence="6">Unannotated protein</fullName>
    </submittedName>
</protein>
<keyword evidence="2 5" id="KW-0812">Transmembrane</keyword>
<evidence type="ECO:0000313" key="6">
    <source>
        <dbReference type="EMBL" id="CAB4544181.1"/>
    </source>
</evidence>
<proteinExistence type="predicted"/>
<evidence type="ECO:0000256" key="3">
    <source>
        <dbReference type="ARBA" id="ARBA00022989"/>
    </source>
</evidence>
<evidence type="ECO:0000256" key="2">
    <source>
        <dbReference type="ARBA" id="ARBA00022692"/>
    </source>
</evidence>